<evidence type="ECO:0000313" key="2">
    <source>
        <dbReference type="Proteomes" id="UP000887159"/>
    </source>
</evidence>
<dbReference type="Proteomes" id="UP000887159">
    <property type="component" value="Unassembled WGS sequence"/>
</dbReference>
<organism evidence="1 2">
    <name type="scientific">Trichonephila clavipes</name>
    <name type="common">Golden silk orbweaver</name>
    <name type="synonym">Nephila clavipes</name>
    <dbReference type="NCBI Taxonomy" id="2585209"/>
    <lineage>
        <taxon>Eukaryota</taxon>
        <taxon>Metazoa</taxon>
        <taxon>Ecdysozoa</taxon>
        <taxon>Arthropoda</taxon>
        <taxon>Chelicerata</taxon>
        <taxon>Arachnida</taxon>
        <taxon>Araneae</taxon>
        <taxon>Araneomorphae</taxon>
        <taxon>Entelegynae</taxon>
        <taxon>Araneoidea</taxon>
        <taxon>Nephilidae</taxon>
        <taxon>Trichonephila</taxon>
    </lineage>
</organism>
<gene>
    <name evidence="1" type="ORF">TNCV_3820261</name>
</gene>
<accession>A0A8X6R2R4</accession>
<evidence type="ECO:0000313" key="1">
    <source>
        <dbReference type="EMBL" id="GFX87296.1"/>
    </source>
</evidence>
<dbReference type="AlphaFoldDB" id="A0A8X6R2R4"/>
<proteinExistence type="predicted"/>
<reference evidence="1" key="1">
    <citation type="submission" date="2020-08" db="EMBL/GenBank/DDBJ databases">
        <title>Multicomponent nature underlies the extraordinary mechanical properties of spider dragline silk.</title>
        <authorList>
            <person name="Kono N."/>
            <person name="Nakamura H."/>
            <person name="Mori M."/>
            <person name="Yoshida Y."/>
            <person name="Ohtoshi R."/>
            <person name="Malay A.D."/>
            <person name="Moran D.A.P."/>
            <person name="Tomita M."/>
            <person name="Numata K."/>
            <person name="Arakawa K."/>
        </authorList>
    </citation>
    <scope>NUCLEOTIDE SEQUENCE</scope>
</reference>
<protein>
    <submittedName>
        <fullName evidence="1">Uncharacterized protein</fullName>
    </submittedName>
</protein>
<keyword evidence="2" id="KW-1185">Reference proteome</keyword>
<dbReference type="EMBL" id="BMAU01021032">
    <property type="protein sequence ID" value="GFX87296.1"/>
    <property type="molecule type" value="Genomic_DNA"/>
</dbReference>
<sequence length="143" mass="16796">MGVKKWSYVPEKIYLECSKGEQPNSDGAVDQGGKRFELLLWKPCRGELCRGPIPRKARADTKIWWTSKNRPKINFLVGEIFFSPHNINLGAGYFSELRLSPCLHNRNEVDEWMRLDEWNSWFISQVRDSHTQTSARYCEFKQI</sequence>
<comment type="caution">
    <text evidence="1">The sequence shown here is derived from an EMBL/GenBank/DDBJ whole genome shotgun (WGS) entry which is preliminary data.</text>
</comment>
<name>A0A8X6R2R4_TRICX</name>